<feature type="domain" description="Methionyl/Valyl/Leucyl/Isoleucyl-tRNA synthetase anticodon-binding" evidence="15">
    <location>
        <begin position="717"/>
        <end position="862"/>
    </location>
</feature>
<dbReference type="CDD" id="cd07962">
    <property type="entry name" value="Anticodon_Ia_Val"/>
    <property type="match status" value="1"/>
</dbReference>
<comment type="similarity">
    <text evidence="2 12">Belongs to the class-I aminoacyl-tRNA synthetase family.</text>
</comment>
<evidence type="ECO:0000256" key="3">
    <source>
        <dbReference type="ARBA" id="ARBA00013169"/>
    </source>
</evidence>
<dbReference type="FunFam" id="3.90.740.10:FF:000005">
    <property type="entry name" value="Valine--tRNA ligase, mitochondrial"/>
    <property type="match status" value="1"/>
</dbReference>
<evidence type="ECO:0000256" key="11">
    <source>
        <dbReference type="ARBA" id="ARBA00047552"/>
    </source>
</evidence>
<feature type="coiled-coil region" evidence="13">
    <location>
        <begin position="921"/>
        <end position="948"/>
    </location>
</feature>
<keyword evidence="8 12" id="KW-0648">Protein biosynthesis</keyword>
<dbReference type="Gene3D" id="1.10.730.10">
    <property type="entry name" value="Isoleucyl-tRNA Synthetase, Domain 1"/>
    <property type="match status" value="1"/>
</dbReference>
<dbReference type="InterPro" id="IPR033705">
    <property type="entry name" value="Anticodon_Ia_Val"/>
</dbReference>
<dbReference type="Proteomes" id="UP001566132">
    <property type="component" value="Unassembled WGS sequence"/>
</dbReference>
<sequence>MYRLQRGCKLCNNNFEYFKNIRSRKRVFCTQKFHEVSELAAAYKPHEVENSLNQEIYFQPNKPLDESKTFSLILPPPNVTGTLHLGHVLTACVQDIMVKWGQMQGKQTVWVPGLDHAGIATQVVVEKKIFKELGMTRHQLGRDKFEKEVLNWKEEKSHQIIQQLRRLNLSLNWEKQVFTMDKKRSYAVTEAFIRLFDQGLIYRTDHLINWSCALQSAVSDIEVDYLEVDGPTNVLVPGYEVPVQFGILTKFAYKLEGKSSDSEIIVATTRPETIFGDVAVAVNPNDSRYKEYIGKHLKHPFRNDVIPVIADDLVDPEFGTGAVKVTPAHDPVDFQAAKRHNLGIQPIIDGQGNLTNECGLFKGRKRFDARKDVINQLAEKQLLRGQEHHKMQIPICSRSKDIIEYLVKPQWFVKCDQMAAKAVDDVRNGRLDIVPKHFEKNWFQWLENTRDWCISRQLWWGHRIPAYLCRNSSAKEVWVAAKSTEEAQIKAAKILQCPTEDVRCVQDEDVLDTWFSSALQPFSVFNWPQNTDDFKNFYPIEVLVTGHDILLFWVARMVMLGTQLTGQLPFKQILLHGIIYDAHGRKMSKSLGNVIAPEEVIDGRTLEKLNETLQLNYRNGLLTLDELKRATEGQKRMFPHGIHRCGSDALRFTLLSQNIKNHTVNFDVSECHTNQLFGNKIWQATKFALSWTKQVADAHVENNFSKSVLRAQLSLMDRWILSRLTFMLNTVKQSMESSDYHQATWALKNFLYYEFCDIYLEAIKTNLKEKKQEIEAKAHCQTLLQCLDCSLRALAPFMPALSQHLHKRLPNLWNVATKRDYPEVIMDFVDYQLESEVEETMEIIVGIRRLKKLFNITFKHKPEVFLAASNVASATKFSPLIKDLAHLYELHMIKNSEPPQGLVEDQVGSNKIYLRVPRELYKNLLIEVEKFEEKKEKLLKELRKLKDIVDSEPQKKSTENDLKKIAQISEKISRIDYIKSLI</sequence>
<dbReference type="EC" id="6.1.1.9" evidence="3"/>
<dbReference type="PRINTS" id="PR00986">
    <property type="entry name" value="TRNASYNTHVAL"/>
</dbReference>
<dbReference type="InterPro" id="IPR002300">
    <property type="entry name" value="aa-tRNA-synth_Ia"/>
</dbReference>
<dbReference type="SUPFAM" id="SSF47323">
    <property type="entry name" value="Anticodon-binding domain of a subclass of class I aminoacyl-tRNA synthetases"/>
    <property type="match status" value="1"/>
</dbReference>
<dbReference type="SUPFAM" id="SSF50677">
    <property type="entry name" value="ValRS/IleRS/LeuRS editing domain"/>
    <property type="match status" value="1"/>
</dbReference>
<dbReference type="InterPro" id="IPR001412">
    <property type="entry name" value="aa-tRNA-synth_I_CS"/>
</dbReference>
<dbReference type="FunFam" id="3.40.50.620:FF:000078">
    <property type="entry name" value="Valine--tRNA ligase, mitochondrial"/>
    <property type="match status" value="1"/>
</dbReference>
<evidence type="ECO:0000259" key="14">
    <source>
        <dbReference type="Pfam" id="PF00133"/>
    </source>
</evidence>
<dbReference type="InterPro" id="IPR009008">
    <property type="entry name" value="Val/Leu/Ile-tRNA-synth_edit"/>
</dbReference>
<dbReference type="PROSITE" id="PS00178">
    <property type="entry name" value="AA_TRNA_LIGASE_I"/>
    <property type="match status" value="1"/>
</dbReference>
<evidence type="ECO:0000256" key="9">
    <source>
        <dbReference type="ARBA" id="ARBA00023146"/>
    </source>
</evidence>
<feature type="domain" description="Aminoacyl-tRNA synthetase class Ia" evidence="14">
    <location>
        <begin position="57"/>
        <end position="658"/>
    </location>
</feature>
<evidence type="ECO:0000256" key="7">
    <source>
        <dbReference type="ARBA" id="ARBA00022840"/>
    </source>
</evidence>
<evidence type="ECO:0000256" key="12">
    <source>
        <dbReference type="RuleBase" id="RU363035"/>
    </source>
</evidence>
<comment type="caution">
    <text evidence="16">The sequence shown here is derived from an EMBL/GenBank/DDBJ whole genome shotgun (WGS) entry which is preliminary data.</text>
</comment>
<proteinExistence type="inferred from homology"/>
<dbReference type="PANTHER" id="PTHR11946:SF109">
    <property type="entry name" value="VALINE--TRNA LIGASE"/>
    <property type="match status" value="1"/>
</dbReference>
<keyword evidence="17" id="KW-1185">Reference proteome</keyword>
<dbReference type="Pfam" id="PF00133">
    <property type="entry name" value="tRNA-synt_1"/>
    <property type="match status" value="1"/>
</dbReference>
<keyword evidence="5 12" id="KW-0436">Ligase</keyword>
<dbReference type="EMBL" id="JBDJPC010000001">
    <property type="protein sequence ID" value="KAL1517337.1"/>
    <property type="molecule type" value="Genomic_DNA"/>
</dbReference>
<keyword evidence="7 12" id="KW-0067">ATP-binding</keyword>
<evidence type="ECO:0000259" key="15">
    <source>
        <dbReference type="Pfam" id="PF08264"/>
    </source>
</evidence>
<dbReference type="GO" id="GO:0004832">
    <property type="term" value="F:valine-tRNA ligase activity"/>
    <property type="evidence" value="ECO:0007669"/>
    <property type="project" value="UniProtKB-EC"/>
</dbReference>
<keyword evidence="6 12" id="KW-0547">Nucleotide-binding</keyword>
<dbReference type="InterPro" id="IPR002303">
    <property type="entry name" value="Valyl-tRNA_ligase"/>
</dbReference>
<accession>A0ABD1FE50</accession>
<gene>
    <name evidence="16" type="ORF">ABEB36_001112</name>
</gene>
<evidence type="ECO:0000256" key="10">
    <source>
        <dbReference type="ARBA" id="ARBA00029936"/>
    </source>
</evidence>
<dbReference type="Gene3D" id="3.90.740.10">
    <property type="entry name" value="Valyl/Leucyl/Isoleucyl-tRNA synthetase, editing domain"/>
    <property type="match status" value="2"/>
</dbReference>
<dbReference type="GO" id="GO:0006412">
    <property type="term" value="P:translation"/>
    <property type="evidence" value="ECO:0007669"/>
    <property type="project" value="UniProtKB-KW"/>
</dbReference>
<evidence type="ECO:0000256" key="6">
    <source>
        <dbReference type="ARBA" id="ARBA00022741"/>
    </source>
</evidence>
<protein>
    <recommendedName>
        <fullName evidence="3">valine--tRNA ligase</fullName>
        <ecNumber evidence="3">6.1.1.9</ecNumber>
    </recommendedName>
    <alternativeName>
        <fullName evidence="10">Valyl-tRNA synthetase</fullName>
    </alternativeName>
</protein>
<keyword evidence="9 12" id="KW-0030">Aminoacyl-tRNA synthetase</keyword>
<dbReference type="FunFam" id="3.40.50.620:FF:000020">
    <property type="entry name" value="Valine--tRNA ligase, mitochondrial"/>
    <property type="match status" value="1"/>
</dbReference>
<dbReference type="SUPFAM" id="SSF52374">
    <property type="entry name" value="Nucleotidylyl transferase"/>
    <property type="match status" value="1"/>
</dbReference>
<dbReference type="GO" id="GO:0005737">
    <property type="term" value="C:cytoplasm"/>
    <property type="evidence" value="ECO:0007669"/>
    <property type="project" value="UniProtKB-SubCell"/>
</dbReference>
<name>A0ABD1FE50_HYPHA</name>
<dbReference type="AlphaFoldDB" id="A0ABD1FE50"/>
<organism evidence="16 17">
    <name type="scientific">Hypothenemus hampei</name>
    <name type="common">Coffee berry borer</name>
    <dbReference type="NCBI Taxonomy" id="57062"/>
    <lineage>
        <taxon>Eukaryota</taxon>
        <taxon>Metazoa</taxon>
        <taxon>Ecdysozoa</taxon>
        <taxon>Arthropoda</taxon>
        <taxon>Hexapoda</taxon>
        <taxon>Insecta</taxon>
        <taxon>Pterygota</taxon>
        <taxon>Neoptera</taxon>
        <taxon>Endopterygota</taxon>
        <taxon>Coleoptera</taxon>
        <taxon>Polyphaga</taxon>
        <taxon>Cucujiformia</taxon>
        <taxon>Curculionidae</taxon>
        <taxon>Scolytinae</taxon>
        <taxon>Hypothenemus</taxon>
    </lineage>
</organism>
<reference evidence="16 17" key="1">
    <citation type="submission" date="2024-05" db="EMBL/GenBank/DDBJ databases">
        <title>Genetic variation in Jamaican populations of the coffee berry borer (Hypothenemus hampei).</title>
        <authorList>
            <person name="Errbii M."/>
            <person name="Myrie A."/>
        </authorList>
    </citation>
    <scope>NUCLEOTIDE SEQUENCE [LARGE SCALE GENOMIC DNA]</scope>
    <source>
        <strain evidence="16">JA-Hopewell-2020-01-JO</strain>
        <tissue evidence="16">Whole body</tissue>
    </source>
</reference>
<dbReference type="InterPro" id="IPR014729">
    <property type="entry name" value="Rossmann-like_a/b/a_fold"/>
</dbReference>
<dbReference type="Pfam" id="PF08264">
    <property type="entry name" value="Anticodon_1"/>
    <property type="match status" value="1"/>
</dbReference>
<evidence type="ECO:0000256" key="4">
    <source>
        <dbReference type="ARBA" id="ARBA00022490"/>
    </source>
</evidence>
<evidence type="ECO:0000256" key="1">
    <source>
        <dbReference type="ARBA" id="ARBA00004496"/>
    </source>
</evidence>
<dbReference type="NCBIfam" id="TIGR00422">
    <property type="entry name" value="valS"/>
    <property type="match status" value="1"/>
</dbReference>
<dbReference type="InterPro" id="IPR013155">
    <property type="entry name" value="M/V/L/I-tRNA-synth_anticd-bd"/>
</dbReference>
<dbReference type="CDD" id="cd00817">
    <property type="entry name" value="ValRS_core"/>
    <property type="match status" value="1"/>
</dbReference>
<evidence type="ECO:0000256" key="5">
    <source>
        <dbReference type="ARBA" id="ARBA00022598"/>
    </source>
</evidence>
<evidence type="ECO:0000256" key="13">
    <source>
        <dbReference type="SAM" id="Coils"/>
    </source>
</evidence>
<evidence type="ECO:0000313" key="17">
    <source>
        <dbReference type="Proteomes" id="UP001566132"/>
    </source>
</evidence>
<dbReference type="Gene3D" id="3.40.50.620">
    <property type="entry name" value="HUPs"/>
    <property type="match status" value="2"/>
</dbReference>
<evidence type="ECO:0000313" key="16">
    <source>
        <dbReference type="EMBL" id="KAL1517337.1"/>
    </source>
</evidence>
<dbReference type="InterPro" id="IPR009080">
    <property type="entry name" value="tRNAsynth_Ia_anticodon-bd"/>
</dbReference>
<dbReference type="GO" id="GO:0005524">
    <property type="term" value="F:ATP binding"/>
    <property type="evidence" value="ECO:0007669"/>
    <property type="project" value="UniProtKB-KW"/>
</dbReference>
<keyword evidence="4" id="KW-0963">Cytoplasm</keyword>
<comment type="subcellular location">
    <subcellularLocation>
        <location evidence="1">Cytoplasm</location>
    </subcellularLocation>
</comment>
<evidence type="ECO:0000256" key="2">
    <source>
        <dbReference type="ARBA" id="ARBA00005594"/>
    </source>
</evidence>
<evidence type="ECO:0000256" key="8">
    <source>
        <dbReference type="ARBA" id="ARBA00022917"/>
    </source>
</evidence>
<comment type="catalytic activity">
    <reaction evidence="11">
        <text>tRNA(Val) + L-valine + ATP = L-valyl-tRNA(Val) + AMP + diphosphate</text>
        <dbReference type="Rhea" id="RHEA:10704"/>
        <dbReference type="Rhea" id="RHEA-COMP:9672"/>
        <dbReference type="Rhea" id="RHEA-COMP:9708"/>
        <dbReference type="ChEBI" id="CHEBI:30616"/>
        <dbReference type="ChEBI" id="CHEBI:33019"/>
        <dbReference type="ChEBI" id="CHEBI:57762"/>
        <dbReference type="ChEBI" id="CHEBI:78442"/>
        <dbReference type="ChEBI" id="CHEBI:78537"/>
        <dbReference type="ChEBI" id="CHEBI:456215"/>
        <dbReference type="EC" id="6.1.1.9"/>
    </reaction>
</comment>
<dbReference type="PANTHER" id="PTHR11946">
    <property type="entry name" value="VALYL-TRNA SYNTHETASES"/>
    <property type="match status" value="1"/>
</dbReference>
<dbReference type="NCBIfam" id="NF004349">
    <property type="entry name" value="PRK05729.1"/>
    <property type="match status" value="1"/>
</dbReference>
<keyword evidence="13" id="KW-0175">Coiled coil</keyword>